<dbReference type="InterPro" id="IPR003140">
    <property type="entry name" value="PLipase/COase/thioEstase"/>
</dbReference>
<feature type="domain" description="Phospholipase/carboxylesterase/thioesterase" evidence="2">
    <location>
        <begin position="106"/>
        <end position="179"/>
    </location>
</feature>
<evidence type="ECO:0000256" key="1">
    <source>
        <dbReference type="ARBA" id="ARBA00022729"/>
    </source>
</evidence>
<dbReference type="SUPFAM" id="SSF53474">
    <property type="entry name" value="alpha/beta-Hydrolases"/>
    <property type="match status" value="1"/>
</dbReference>
<accession>A0A7T0KGR6</accession>
<keyword evidence="1" id="KW-0732">Signal</keyword>
<dbReference type="Gene3D" id="3.40.50.1820">
    <property type="entry name" value="alpha/beta hydrolase"/>
    <property type="match status" value="1"/>
</dbReference>
<protein>
    <recommendedName>
        <fullName evidence="2">Phospholipase/carboxylesterase/thioesterase domain-containing protein</fullName>
    </recommendedName>
</protein>
<organism evidence="3 4">
    <name type="scientific">Corynebacterium lizhenjunii</name>
    <dbReference type="NCBI Taxonomy" id="2709394"/>
    <lineage>
        <taxon>Bacteria</taxon>
        <taxon>Bacillati</taxon>
        <taxon>Actinomycetota</taxon>
        <taxon>Actinomycetes</taxon>
        <taxon>Mycobacteriales</taxon>
        <taxon>Corynebacteriaceae</taxon>
        <taxon>Corynebacterium</taxon>
    </lineage>
</organism>
<dbReference type="AlphaFoldDB" id="A0A7T0KGR6"/>
<evidence type="ECO:0000313" key="3">
    <source>
        <dbReference type="EMBL" id="QPK79473.1"/>
    </source>
</evidence>
<evidence type="ECO:0000259" key="2">
    <source>
        <dbReference type="Pfam" id="PF02230"/>
    </source>
</evidence>
<dbReference type="Pfam" id="PF02230">
    <property type="entry name" value="Abhydrolase_2"/>
    <property type="match status" value="1"/>
</dbReference>
<dbReference type="PANTHER" id="PTHR43037:SF1">
    <property type="entry name" value="BLL1128 PROTEIN"/>
    <property type="match status" value="1"/>
</dbReference>
<evidence type="ECO:0000313" key="4">
    <source>
        <dbReference type="Proteomes" id="UP000594681"/>
    </source>
</evidence>
<gene>
    <name evidence="3" type="ORF">G7Y31_01810</name>
</gene>
<dbReference type="InterPro" id="IPR029058">
    <property type="entry name" value="AB_hydrolase_fold"/>
</dbReference>
<dbReference type="EMBL" id="CP064954">
    <property type="protein sequence ID" value="QPK79473.1"/>
    <property type="molecule type" value="Genomic_DNA"/>
</dbReference>
<dbReference type="InterPro" id="IPR050955">
    <property type="entry name" value="Plant_Biomass_Hydrol_Est"/>
</dbReference>
<dbReference type="GO" id="GO:0016787">
    <property type="term" value="F:hydrolase activity"/>
    <property type="evidence" value="ECO:0007669"/>
    <property type="project" value="InterPro"/>
</dbReference>
<keyword evidence="4" id="KW-1185">Reference proteome</keyword>
<sequence>MNARETTVEHRRLEHQGRQRKYVLVTPQGAPGPHDLLIFFHGSLQSGNVIRRFTAGTFDALDGMQVAYPYGVEQHFNDARATLPVAARELGIDDVGFTRALIRELAPRRVFLAGFSNGGQMVLRLLFDAPRLADAAVVFASTLGAGSNHAPTNPDSAFLPTPVLLMHGTADPLAPYEGGTAGLDAQRTRGPVLGAMETAARLAELNGAHPEPVSEQIFGDTTRFRWEGPAPVELLRVAGMGHLIPSGNVLDARLGRNTNSFIAADLVAEFFRRVRTP</sequence>
<dbReference type="KEGG" id="cliz:G7Y31_01810"/>
<dbReference type="RefSeq" id="WP_165008788.1">
    <property type="nucleotide sequence ID" value="NZ_CP064954.1"/>
</dbReference>
<name>A0A7T0KGR6_9CORY</name>
<dbReference type="PANTHER" id="PTHR43037">
    <property type="entry name" value="UNNAMED PRODUCT-RELATED"/>
    <property type="match status" value="1"/>
</dbReference>
<proteinExistence type="predicted"/>
<reference evidence="3 4" key="1">
    <citation type="submission" date="2020-11" db="EMBL/GenBank/DDBJ databases">
        <title>Corynebacterium sp. ZJ-599.</title>
        <authorList>
            <person name="Zhou J."/>
        </authorList>
    </citation>
    <scope>NUCLEOTIDE SEQUENCE [LARGE SCALE GENOMIC DNA]</scope>
    <source>
        <strain evidence="3 4">ZJ-599</strain>
    </source>
</reference>
<dbReference type="Proteomes" id="UP000594681">
    <property type="component" value="Chromosome"/>
</dbReference>